<organism evidence="6 7">
    <name type="scientific">Paenibacillus contaminans</name>
    <dbReference type="NCBI Taxonomy" id="450362"/>
    <lineage>
        <taxon>Bacteria</taxon>
        <taxon>Bacillati</taxon>
        <taxon>Bacillota</taxon>
        <taxon>Bacilli</taxon>
        <taxon>Bacillales</taxon>
        <taxon>Paenibacillaceae</taxon>
        <taxon>Paenibacillus</taxon>
    </lineage>
</organism>
<dbReference type="PANTHER" id="PTHR43072:SF23">
    <property type="entry name" value="UPF0039 PROTEIN C11D3.02C"/>
    <property type="match status" value="1"/>
</dbReference>
<dbReference type="OrthoDB" id="9798006at2"/>
<comment type="caution">
    <text evidence="6">The sequence shown here is derived from an EMBL/GenBank/DDBJ whole genome shotgun (WGS) entry which is preliminary data.</text>
</comment>
<dbReference type="AlphaFoldDB" id="A0A329MW36"/>
<name>A0A329MW36_9BACL</name>
<evidence type="ECO:0000256" key="2">
    <source>
        <dbReference type="ARBA" id="ARBA00023315"/>
    </source>
</evidence>
<comment type="catalytic activity">
    <reaction evidence="4">
        <text>L-methionine sulfone + acetyl-CoA = N-acetyl-L-methionine sulfone + CoA + H(+)</text>
        <dbReference type="Rhea" id="RHEA:47656"/>
        <dbReference type="ChEBI" id="CHEBI:15378"/>
        <dbReference type="ChEBI" id="CHEBI:57287"/>
        <dbReference type="ChEBI" id="CHEBI:57288"/>
        <dbReference type="ChEBI" id="CHEBI:87824"/>
        <dbReference type="ChEBI" id="CHEBI:87825"/>
    </reaction>
</comment>
<dbReference type="GO" id="GO:0016747">
    <property type="term" value="F:acyltransferase activity, transferring groups other than amino-acyl groups"/>
    <property type="evidence" value="ECO:0007669"/>
    <property type="project" value="InterPro"/>
</dbReference>
<dbReference type="InterPro" id="IPR016181">
    <property type="entry name" value="Acyl_CoA_acyltransferase"/>
</dbReference>
<comment type="catalytic activity">
    <reaction evidence="3">
        <text>L-methionine sulfoximine + acetyl-CoA = N-acetyl-L-methionine sulfoximine + CoA + H(+)</text>
        <dbReference type="Rhea" id="RHEA:47660"/>
        <dbReference type="ChEBI" id="CHEBI:15378"/>
        <dbReference type="ChEBI" id="CHEBI:57287"/>
        <dbReference type="ChEBI" id="CHEBI:57288"/>
        <dbReference type="ChEBI" id="CHEBI:87826"/>
        <dbReference type="ChEBI" id="CHEBI:87827"/>
    </reaction>
</comment>
<dbReference type="PANTHER" id="PTHR43072">
    <property type="entry name" value="N-ACETYLTRANSFERASE"/>
    <property type="match status" value="1"/>
</dbReference>
<keyword evidence="1 6" id="KW-0808">Transferase</keyword>
<reference evidence="6 7" key="1">
    <citation type="journal article" date="2009" name="Int. J. Syst. Evol. Microbiol.">
        <title>Paenibacillus contaminans sp. nov., isolated from a contaminated laboratory plate.</title>
        <authorList>
            <person name="Chou J.H."/>
            <person name="Lee J.H."/>
            <person name="Lin M.C."/>
            <person name="Chang P.S."/>
            <person name="Arun A.B."/>
            <person name="Young C.C."/>
            <person name="Chen W.M."/>
        </authorList>
    </citation>
    <scope>NUCLEOTIDE SEQUENCE [LARGE SCALE GENOMIC DNA]</scope>
    <source>
        <strain evidence="6 7">CKOBP-6</strain>
    </source>
</reference>
<dbReference type="FunFam" id="3.40.630.30:FF:000026">
    <property type="entry name" value="Phosphinothricin acetyltransferase"/>
    <property type="match status" value="1"/>
</dbReference>
<accession>A0A329MW36</accession>
<evidence type="ECO:0000259" key="5">
    <source>
        <dbReference type="PROSITE" id="PS51186"/>
    </source>
</evidence>
<keyword evidence="7" id="KW-1185">Reference proteome</keyword>
<evidence type="ECO:0000256" key="3">
    <source>
        <dbReference type="ARBA" id="ARBA00050603"/>
    </source>
</evidence>
<dbReference type="CDD" id="cd04301">
    <property type="entry name" value="NAT_SF"/>
    <property type="match status" value="1"/>
</dbReference>
<dbReference type="EMBL" id="QMFB01000001">
    <property type="protein sequence ID" value="RAV23056.1"/>
    <property type="molecule type" value="Genomic_DNA"/>
</dbReference>
<sequence length="169" mass="19004">MIRIAAESELPEILEIYNEAILQTTAVYSYEAVTLENRLLWFREKQEKGYPVLVIEDGGRVMGFAAYGPFRPWPAYQYTIEHSVYVHKEYRGRGAGELLMRELIQLAEANGYATLIGGIDSANQGSIALHQKLGFVHSGTIRRAGYKFGRWLDLAFYQLDLTGPSNPAG</sequence>
<dbReference type="Pfam" id="PF00583">
    <property type="entry name" value="Acetyltransf_1"/>
    <property type="match status" value="1"/>
</dbReference>
<dbReference type="PROSITE" id="PS51186">
    <property type="entry name" value="GNAT"/>
    <property type="match status" value="1"/>
</dbReference>
<proteinExistence type="predicted"/>
<dbReference type="SUPFAM" id="SSF55729">
    <property type="entry name" value="Acyl-CoA N-acyltransferases (Nat)"/>
    <property type="match status" value="1"/>
</dbReference>
<evidence type="ECO:0000256" key="4">
    <source>
        <dbReference type="ARBA" id="ARBA00051334"/>
    </source>
</evidence>
<dbReference type="RefSeq" id="WP_113029165.1">
    <property type="nucleotide sequence ID" value="NZ_QMFB01000001.1"/>
</dbReference>
<evidence type="ECO:0000313" key="7">
    <source>
        <dbReference type="Proteomes" id="UP000250369"/>
    </source>
</evidence>
<dbReference type="Proteomes" id="UP000250369">
    <property type="component" value="Unassembled WGS sequence"/>
</dbReference>
<protein>
    <submittedName>
        <fullName evidence="6">N-acetyltransferase</fullName>
    </submittedName>
</protein>
<evidence type="ECO:0000256" key="1">
    <source>
        <dbReference type="ARBA" id="ARBA00022679"/>
    </source>
</evidence>
<keyword evidence="2" id="KW-0012">Acyltransferase</keyword>
<gene>
    <name evidence="6" type="ORF">DQG23_02325</name>
</gene>
<dbReference type="Gene3D" id="3.40.630.30">
    <property type="match status" value="1"/>
</dbReference>
<evidence type="ECO:0000313" key="6">
    <source>
        <dbReference type="EMBL" id="RAV23056.1"/>
    </source>
</evidence>
<feature type="domain" description="N-acetyltransferase" evidence="5">
    <location>
        <begin position="1"/>
        <end position="164"/>
    </location>
</feature>
<dbReference type="InterPro" id="IPR000182">
    <property type="entry name" value="GNAT_dom"/>
</dbReference>